<keyword evidence="2" id="KW-1185">Reference proteome</keyword>
<comment type="caution">
    <text evidence="1">The sequence shown here is derived from an EMBL/GenBank/DDBJ whole genome shotgun (WGS) entry which is preliminary data.</text>
</comment>
<organism evidence="1 2">
    <name type="scientific">Colletotrichum sidae</name>
    <dbReference type="NCBI Taxonomy" id="1347389"/>
    <lineage>
        <taxon>Eukaryota</taxon>
        <taxon>Fungi</taxon>
        <taxon>Dikarya</taxon>
        <taxon>Ascomycota</taxon>
        <taxon>Pezizomycotina</taxon>
        <taxon>Sordariomycetes</taxon>
        <taxon>Hypocreomycetidae</taxon>
        <taxon>Glomerellales</taxon>
        <taxon>Glomerellaceae</taxon>
        <taxon>Colletotrichum</taxon>
        <taxon>Colletotrichum orbiculare species complex</taxon>
    </lineage>
</organism>
<dbReference type="EMBL" id="QAPF01000144">
    <property type="protein sequence ID" value="TEA15079.1"/>
    <property type="molecule type" value="Genomic_DNA"/>
</dbReference>
<sequence length="267" mass="29058">MKLSQDDAMPLGELQPDNVRLSGTYVDTIVDVSEQLSYMKQLLPLVKLLALVYKIRSPPPSEECHMSTLMRTLSADSLHSTTTERYPHGFTRTEVVQSFSRLLSPVLNGLSGLDDFEKAIGASDNPETFKQFWALDDRNLLTEAVLGGGPLAAAAAAEADIPFLEVFVRDKTRRLALTHDHGALVLVPHSTRPGDEVWTMAREDSLVVVNRNLGLQEPASVGMRVLGECYSHGFSKGIPAQGCKDDYSDMEFLTSSVAVGLAGAVPN</sequence>
<reference evidence="1 2" key="1">
    <citation type="submission" date="2018-11" db="EMBL/GenBank/DDBJ databases">
        <title>Genome sequence and assembly of Colletotrichum sidae.</title>
        <authorList>
            <person name="Gan P."/>
            <person name="Shirasu K."/>
        </authorList>
    </citation>
    <scope>NUCLEOTIDE SEQUENCE [LARGE SCALE GENOMIC DNA]</scope>
    <source>
        <strain evidence="1 2">CBS 518.97</strain>
    </source>
</reference>
<proteinExistence type="predicted"/>
<dbReference type="Proteomes" id="UP000295604">
    <property type="component" value="Unassembled WGS sequence"/>
</dbReference>
<evidence type="ECO:0000313" key="2">
    <source>
        <dbReference type="Proteomes" id="UP000295604"/>
    </source>
</evidence>
<protein>
    <submittedName>
        <fullName evidence="1">Uncharacterized protein</fullName>
    </submittedName>
</protein>
<evidence type="ECO:0000313" key="1">
    <source>
        <dbReference type="EMBL" id="TEA15079.1"/>
    </source>
</evidence>
<gene>
    <name evidence="1" type="ORF">C8034_v002763</name>
</gene>
<dbReference type="AlphaFoldDB" id="A0A4R8TBV9"/>
<name>A0A4R8TBV9_9PEZI</name>
<accession>A0A4R8TBV9</accession>